<accession>A0A9J6QZK1</accession>
<dbReference type="Proteomes" id="UP001065549">
    <property type="component" value="Unassembled WGS sequence"/>
</dbReference>
<dbReference type="InterPro" id="IPR009319">
    <property type="entry name" value="Phage_A118_VSP1"/>
</dbReference>
<evidence type="ECO:0000313" key="2">
    <source>
        <dbReference type="Proteomes" id="UP001065549"/>
    </source>
</evidence>
<name>A0A9J6QZK1_9FIRM</name>
<protein>
    <submittedName>
        <fullName evidence="1">Phage minor capsid protein</fullName>
    </submittedName>
</protein>
<dbReference type="EMBL" id="JAOSHN010000017">
    <property type="protein sequence ID" value="MCU7380937.1"/>
    <property type="molecule type" value="Genomic_DNA"/>
</dbReference>
<evidence type="ECO:0000313" key="1">
    <source>
        <dbReference type="EMBL" id="MCU7380937.1"/>
    </source>
</evidence>
<proteinExistence type="predicted"/>
<organism evidence="1 2">
    <name type="scientific">Hominibacterium faecale</name>
    <dbReference type="NCBI Taxonomy" id="2839743"/>
    <lineage>
        <taxon>Bacteria</taxon>
        <taxon>Bacillati</taxon>
        <taxon>Bacillota</taxon>
        <taxon>Clostridia</taxon>
        <taxon>Peptostreptococcales</taxon>
        <taxon>Anaerovoracaceae</taxon>
        <taxon>Hominibacterium</taxon>
    </lineage>
</organism>
<dbReference type="GO" id="GO:0005198">
    <property type="term" value="F:structural molecule activity"/>
    <property type="evidence" value="ECO:0007669"/>
    <property type="project" value="InterPro"/>
</dbReference>
<dbReference type="Pfam" id="PF06152">
    <property type="entry name" value="Phage_min_cap2"/>
    <property type="match status" value="1"/>
</dbReference>
<dbReference type="AlphaFoldDB" id="A0A9J6QZK1"/>
<reference evidence="1" key="1">
    <citation type="submission" date="2022-09" db="EMBL/GenBank/DDBJ databases">
        <title>Culturomic study of gut microbiota in children with autism spectrum disorder.</title>
        <authorList>
            <person name="Efimov B.A."/>
            <person name="Chaplin A.V."/>
            <person name="Sokolova S.R."/>
            <person name="Pikina A.P."/>
            <person name="Korzhanova M."/>
            <person name="Belova V."/>
            <person name="Korostin D."/>
        </authorList>
    </citation>
    <scope>NUCLEOTIDE SEQUENCE</scope>
    <source>
        <strain evidence="1">ASD5510</strain>
    </source>
</reference>
<comment type="caution">
    <text evidence="1">The sequence shown here is derived from an EMBL/GenBank/DDBJ whole genome shotgun (WGS) entry which is preliminary data.</text>
</comment>
<keyword evidence="2" id="KW-1185">Reference proteome</keyword>
<gene>
    <name evidence="1" type="ORF">OBO34_21720</name>
</gene>
<dbReference type="RefSeq" id="WP_148399095.1">
    <property type="nucleotide sequence ID" value="NZ_JAJAGH010000022.1"/>
</dbReference>
<sequence>MLTPEQLKAIPESFVQQLQDLEDFIIADIARRIAKEGGLTDTSVMELNKALGMGTDLNRIERIINQVTDSAIGDIDNVIRDAIDESIAADNVIYKAAGYNPIDLAKSATLTHILGAGIRQTQSDFKNLTRSMGFAVQQANGIVFKPIARFYQDTLNQATLRLTTGVMDWKTSTRYAVKEMASSGLRYVDYATGHVNRVDVAARRAILTGTNQLNLRMTDQIMDDLGLEYVETTAHMGARPEHQLWQGQVYHVGGAKGGYPDFVSATGYGTGPGLGGWNCRHSYFAFFPGISTRAYTDEQLRNIDPPPFTYDGKRYTYYEATQRQRELETRIRQTKRELVGYDAAGQKKEFTAASIKLNRQKELYEDFSRAAGIRIKPERHQLLEFGKSISQKAAWANKKYNQGPKNDIIRVRRNERLKAANSAVKVTQDRIDRVIKESLPHIRFVVPPAANNKLRYNGVTKYKSFPWGEINVTSIQIGKQKNASDLELIDTLLHEQLEAKILIRALNYKSKRFKALNNAGDKARHDYINRVIARYLRMRGLK</sequence>